<feature type="domain" description="DUF4440" evidence="2">
    <location>
        <begin position="69"/>
        <end position="146"/>
    </location>
</feature>
<proteinExistence type="predicted"/>
<protein>
    <submittedName>
        <fullName evidence="3">DUF4440 domain-containing protein</fullName>
    </submittedName>
</protein>
<feature type="chain" id="PRO_5047424680" evidence="1">
    <location>
        <begin position="25"/>
        <end position="160"/>
    </location>
</feature>
<accession>A0ABW8JTG2</accession>
<keyword evidence="4" id="KW-1185">Reference proteome</keyword>
<evidence type="ECO:0000256" key="1">
    <source>
        <dbReference type="SAM" id="SignalP"/>
    </source>
</evidence>
<gene>
    <name evidence="3" type="ORF">ISP17_06005</name>
</gene>
<evidence type="ECO:0000259" key="2">
    <source>
        <dbReference type="Pfam" id="PF14534"/>
    </source>
</evidence>
<feature type="signal peptide" evidence="1">
    <location>
        <begin position="1"/>
        <end position="24"/>
    </location>
</feature>
<dbReference type="Pfam" id="PF14534">
    <property type="entry name" value="DUF4440"/>
    <property type="match status" value="1"/>
</dbReference>
<comment type="caution">
    <text evidence="3">The sequence shown here is derived from an EMBL/GenBank/DDBJ whole genome shotgun (WGS) entry which is preliminary data.</text>
</comment>
<sequence length="160" mass="17205">MAVHHRFVSTLMLLAVAHPAGAVAAAVPSRTAEERAVLAEVDATLAAVSARDQPGTLRHLRSSGNATVLLHQPDGKVVIRNAALAAYADATPGPERYAERMHDPQARVHGDIAVVWGRYSFAVDGKVAHCGYQQFDLVREAGTWKIQNVTWSVERTGCDS</sequence>
<keyword evidence="1" id="KW-0732">Signal</keyword>
<dbReference type="InterPro" id="IPR027843">
    <property type="entry name" value="DUF4440"/>
</dbReference>
<name>A0ABW8JTG2_9GAMM</name>
<organism evidence="3 4">
    <name type="scientific">Dyella ginsengisoli</name>
    <dbReference type="NCBI Taxonomy" id="363848"/>
    <lineage>
        <taxon>Bacteria</taxon>
        <taxon>Pseudomonadati</taxon>
        <taxon>Pseudomonadota</taxon>
        <taxon>Gammaproteobacteria</taxon>
        <taxon>Lysobacterales</taxon>
        <taxon>Rhodanobacteraceae</taxon>
        <taxon>Dyella</taxon>
    </lineage>
</organism>
<reference evidence="3 4" key="1">
    <citation type="submission" date="2020-10" db="EMBL/GenBank/DDBJ databases">
        <title>Phylogeny of dyella-like bacteria.</title>
        <authorList>
            <person name="Fu J."/>
        </authorList>
    </citation>
    <scope>NUCLEOTIDE SEQUENCE [LARGE SCALE GENOMIC DNA]</scope>
    <source>
        <strain evidence="3 4">Gsoil3046</strain>
    </source>
</reference>
<evidence type="ECO:0000313" key="4">
    <source>
        <dbReference type="Proteomes" id="UP001620460"/>
    </source>
</evidence>
<dbReference type="SUPFAM" id="SSF54427">
    <property type="entry name" value="NTF2-like"/>
    <property type="match status" value="1"/>
</dbReference>
<dbReference type="EMBL" id="JADIKM010000001">
    <property type="protein sequence ID" value="MFK2903506.1"/>
    <property type="molecule type" value="Genomic_DNA"/>
</dbReference>
<dbReference type="Proteomes" id="UP001620460">
    <property type="component" value="Unassembled WGS sequence"/>
</dbReference>
<dbReference type="Gene3D" id="3.10.450.50">
    <property type="match status" value="1"/>
</dbReference>
<dbReference type="RefSeq" id="WP_404631008.1">
    <property type="nucleotide sequence ID" value="NZ_JADIKM010000001.1"/>
</dbReference>
<dbReference type="InterPro" id="IPR032710">
    <property type="entry name" value="NTF2-like_dom_sf"/>
</dbReference>
<evidence type="ECO:0000313" key="3">
    <source>
        <dbReference type="EMBL" id="MFK2903506.1"/>
    </source>
</evidence>